<proteinExistence type="predicted"/>
<evidence type="ECO:0000313" key="1">
    <source>
        <dbReference type="EMBL" id="SCC19739.1"/>
    </source>
</evidence>
<dbReference type="Proteomes" id="UP000195991">
    <property type="component" value="Unassembled WGS sequence"/>
</dbReference>
<protein>
    <submittedName>
        <fullName evidence="1">Uncharacterized protein</fullName>
    </submittedName>
</protein>
<accession>A0A1C4CKX5</accession>
<dbReference type="EMBL" id="FMBI01000027">
    <property type="protein sequence ID" value="SCC19739.1"/>
    <property type="molecule type" value="Genomic_DNA"/>
</dbReference>
<organism evidence="1 2">
    <name type="scientific">Bacillus thuringiensis</name>
    <dbReference type="NCBI Taxonomy" id="1428"/>
    <lineage>
        <taxon>Bacteria</taxon>
        <taxon>Bacillati</taxon>
        <taxon>Bacillota</taxon>
        <taxon>Bacilli</taxon>
        <taxon>Bacillales</taxon>
        <taxon>Bacillaceae</taxon>
        <taxon>Bacillus</taxon>
        <taxon>Bacillus cereus group</taxon>
    </lineage>
</organism>
<reference evidence="1 2" key="1">
    <citation type="submission" date="2016-08" db="EMBL/GenBank/DDBJ databases">
        <authorList>
            <person name="Seilhamer J.J."/>
        </authorList>
    </citation>
    <scope>NUCLEOTIDE SEQUENCE [LARGE SCALE GENOMIC DNA]</scope>
    <source>
        <strain evidence="1 2">IEBC_T61001</strain>
    </source>
</reference>
<sequence length="22" mass="2518">MLDEYMVNGGIWKEAANVKVLH</sequence>
<evidence type="ECO:0000313" key="2">
    <source>
        <dbReference type="Proteomes" id="UP000195991"/>
    </source>
</evidence>
<gene>
    <name evidence="1" type="ORF">BTT61001_01870</name>
</gene>
<dbReference type="AlphaFoldDB" id="A0A1C4CKX5"/>
<name>A0A1C4CKX5_BACTU</name>